<organism evidence="3 4">
    <name type="scientific">Karstenula rhodostoma CBS 690.94</name>
    <dbReference type="NCBI Taxonomy" id="1392251"/>
    <lineage>
        <taxon>Eukaryota</taxon>
        <taxon>Fungi</taxon>
        <taxon>Dikarya</taxon>
        <taxon>Ascomycota</taxon>
        <taxon>Pezizomycotina</taxon>
        <taxon>Dothideomycetes</taxon>
        <taxon>Pleosporomycetidae</taxon>
        <taxon>Pleosporales</taxon>
        <taxon>Massarineae</taxon>
        <taxon>Didymosphaeriaceae</taxon>
        <taxon>Karstenula</taxon>
    </lineage>
</organism>
<dbReference type="InterPro" id="IPR003959">
    <property type="entry name" value="ATPase_AAA_core"/>
</dbReference>
<dbReference type="PANTHER" id="PTHR46411">
    <property type="entry name" value="FAMILY ATPASE, PUTATIVE-RELATED"/>
    <property type="match status" value="1"/>
</dbReference>
<dbReference type="Gene3D" id="3.40.50.300">
    <property type="entry name" value="P-loop containing nucleotide triphosphate hydrolases"/>
    <property type="match status" value="1"/>
</dbReference>
<evidence type="ECO:0000313" key="3">
    <source>
        <dbReference type="EMBL" id="KAF2440889.1"/>
    </source>
</evidence>
<dbReference type="Proteomes" id="UP000799764">
    <property type="component" value="Unassembled WGS sequence"/>
</dbReference>
<dbReference type="Pfam" id="PF23232">
    <property type="entry name" value="AAA_lid_13"/>
    <property type="match status" value="1"/>
</dbReference>
<dbReference type="Pfam" id="PF22942">
    <property type="entry name" value="DUF7025"/>
    <property type="match status" value="1"/>
</dbReference>
<dbReference type="OrthoDB" id="10042665at2759"/>
<feature type="region of interest" description="Disordered" evidence="1">
    <location>
        <begin position="697"/>
        <end position="830"/>
    </location>
</feature>
<feature type="region of interest" description="Disordered" evidence="1">
    <location>
        <begin position="50"/>
        <end position="74"/>
    </location>
</feature>
<feature type="compositionally biased region" description="Basic and acidic residues" evidence="1">
    <location>
        <begin position="697"/>
        <end position="721"/>
    </location>
</feature>
<dbReference type="SMART" id="SM00382">
    <property type="entry name" value="AAA"/>
    <property type="match status" value="1"/>
</dbReference>
<dbReference type="Pfam" id="PF00004">
    <property type="entry name" value="AAA"/>
    <property type="match status" value="1"/>
</dbReference>
<dbReference type="GO" id="GO:0016887">
    <property type="term" value="F:ATP hydrolysis activity"/>
    <property type="evidence" value="ECO:0007669"/>
    <property type="project" value="InterPro"/>
</dbReference>
<gene>
    <name evidence="3" type="ORF">P171DRAFT_367041</name>
</gene>
<evidence type="ECO:0000259" key="2">
    <source>
        <dbReference type="SMART" id="SM00382"/>
    </source>
</evidence>
<comment type="caution">
    <text evidence="3">The sequence shown here is derived from an EMBL/GenBank/DDBJ whole genome shotgun (WGS) entry which is preliminary data.</text>
</comment>
<dbReference type="InterPro" id="IPR003593">
    <property type="entry name" value="AAA+_ATPase"/>
</dbReference>
<dbReference type="InterPro" id="IPR056599">
    <property type="entry name" value="AAA_lid_fung"/>
</dbReference>
<dbReference type="InterPro" id="IPR054289">
    <property type="entry name" value="DUF7025"/>
</dbReference>
<dbReference type="AlphaFoldDB" id="A0A9P4P9I6"/>
<keyword evidence="4" id="KW-1185">Reference proteome</keyword>
<dbReference type="InterPro" id="IPR027417">
    <property type="entry name" value="P-loop_NTPase"/>
</dbReference>
<feature type="compositionally biased region" description="Polar residues" evidence="1">
    <location>
        <begin position="799"/>
        <end position="814"/>
    </location>
</feature>
<dbReference type="PANTHER" id="PTHR46411:SF3">
    <property type="entry name" value="AAA+ ATPASE DOMAIN-CONTAINING PROTEIN"/>
    <property type="match status" value="1"/>
</dbReference>
<feature type="compositionally biased region" description="Polar residues" evidence="1">
    <location>
        <begin position="821"/>
        <end position="830"/>
    </location>
</feature>
<dbReference type="GO" id="GO:0005524">
    <property type="term" value="F:ATP binding"/>
    <property type="evidence" value="ECO:0007669"/>
    <property type="project" value="InterPro"/>
</dbReference>
<evidence type="ECO:0000313" key="4">
    <source>
        <dbReference type="Proteomes" id="UP000799764"/>
    </source>
</evidence>
<keyword evidence="3" id="KW-0378">Hydrolase</keyword>
<accession>A0A9P4P9I6</accession>
<dbReference type="EMBL" id="MU001506">
    <property type="protein sequence ID" value="KAF2440889.1"/>
    <property type="molecule type" value="Genomic_DNA"/>
</dbReference>
<protein>
    <submittedName>
        <fullName evidence="3">P-loop containing nucleoside triphosphate hydrolase protein</fullName>
    </submittedName>
</protein>
<proteinExistence type="predicted"/>
<name>A0A9P4P9I6_9PLEO</name>
<feature type="domain" description="AAA+ ATPase" evidence="2">
    <location>
        <begin position="461"/>
        <end position="588"/>
    </location>
</feature>
<dbReference type="SUPFAM" id="SSF52540">
    <property type="entry name" value="P-loop containing nucleoside triphosphate hydrolases"/>
    <property type="match status" value="1"/>
</dbReference>
<evidence type="ECO:0000256" key="1">
    <source>
        <dbReference type="SAM" id="MobiDB-lite"/>
    </source>
</evidence>
<reference evidence="3" key="1">
    <citation type="journal article" date="2020" name="Stud. Mycol.">
        <title>101 Dothideomycetes genomes: a test case for predicting lifestyles and emergence of pathogens.</title>
        <authorList>
            <person name="Haridas S."/>
            <person name="Albert R."/>
            <person name="Binder M."/>
            <person name="Bloem J."/>
            <person name="Labutti K."/>
            <person name="Salamov A."/>
            <person name="Andreopoulos B."/>
            <person name="Baker S."/>
            <person name="Barry K."/>
            <person name="Bills G."/>
            <person name="Bluhm B."/>
            <person name="Cannon C."/>
            <person name="Castanera R."/>
            <person name="Culley D."/>
            <person name="Daum C."/>
            <person name="Ezra D."/>
            <person name="Gonzalez J."/>
            <person name="Henrissat B."/>
            <person name="Kuo A."/>
            <person name="Liang C."/>
            <person name="Lipzen A."/>
            <person name="Lutzoni F."/>
            <person name="Magnuson J."/>
            <person name="Mondo S."/>
            <person name="Nolan M."/>
            <person name="Ohm R."/>
            <person name="Pangilinan J."/>
            <person name="Park H.-J."/>
            <person name="Ramirez L."/>
            <person name="Alfaro M."/>
            <person name="Sun H."/>
            <person name="Tritt A."/>
            <person name="Yoshinaga Y."/>
            <person name="Zwiers L.-H."/>
            <person name="Turgeon B."/>
            <person name="Goodwin S."/>
            <person name="Spatafora J."/>
            <person name="Crous P."/>
            <person name="Grigoriev I."/>
        </authorList>
    </citation>
    <scope>NUCLEOTIDE SEQUENCE</scope>
    <source>
        <strain evidence="3">CBS 690.94</strain>
    </source>
</reference>
<dbReference type="CDD" id="cd19481">
    <property type="entry name" value="RecA-like_protease"/>
    <property type="match status" value="1"/>
</dbReference>
<sequence length="830" mass="95423">MELLGSCSREGKTWKGEPRTFLRPFHYILFFHDTMKRKVEEATKGILDDTLIQSENDTSSEEEDNSSSKHVRAKARPRYDFSSEEAQEELRCYIRFVDEQLIPPSRRFDNPDVSKPQTVRFHELDYLFKLGQYVYFERSFNVGKPIATEQRVKRVYEVVSKTPCGCLTYECGHRTVPWMLRCYYLDHDGERYGALASHLNMRFWEGEKKITDLDYYPVEYLPENRETELKRSKSDGANFVSHLTKRYSFYSGWSLIKGPDLRPIDDPKTSEPMKNPEHVESDVLVDLTETFDSIPSWRPTFDYVGPRPPLDNVQYDKWDTLSIISWSDKNRATVKSSWQDVIHDDLWVNEDEVREFIGRNPALCLTGYMLPPAPSGDELALLPRRMFAYAVWDRKFLPIDSRYLKRSERHGEEGEAFEQLQILDDSKRLISALLQSHFRKKELESQGIEVPTQDLIRGKGRGIVILLHGVPGVGKTATAEAVAQKWRRPLFPITCGDLGFTPEKVEASLKEIFRLAHRWDCVLLLDEADVFIAQREKTGADLQRNALVSVFLRMLEYYNGVLFLTTNRVGVLDEAIKSRVHLHLKYNHLNKDQTVKIFEHNIKRLRVIEQQRSDDSRLTIAENEILDFARKHYDQHSNGTGIGMWNGRQIRNAFLIAASLAHHDGDLERESDPAMQKQLRASHFDLVDKATVSYDQDRAETLGHTDSELAYDRMERNDPRNRQTGHNAPRSHVQPPHYAGGQYTSPPGGFHGTSQSAYPLQGHEQVYSAGSQSYGGPMSEPRFSTTANEPRNDTLFMNVGQQGYAPSNAQSSDTRGGAAPWQSQNDGQWR</sequence>